<feature type="domain" description="Ig-like" evidence="6">
    <location>
        <begin position="454"/>
        <end position="532"/>
    </location>
</feature>
<feature type="compositionally biased region" description="Polar residues" evidence="5">
    <location>
        <begin position="335"/>
        <end position="344"/>
    </location>
</feature>
<dbReference type="GO" id="GO:0007166">
    <property type="term" value="P:cell surface receptor signaling pathway"/>
    <property type="evidence" value="ECO:0007669"/>
    <property type="project" value="TreeGrafter"/>
</dbReference>
<dbReference type="FunFam" id="2.60.40.10:FF:000651">
    <property type="entry name" value="Fc receptor like 1"/>
    <property type="match status" value="1"/>
</dbReference>
<dbReference type="FunFam" id="2.60.40.10:FF:002104">
    <property type="entry name" value="Fc receptor-like B"/>
    <property type="match status" value="1"/>
</dbReference>
<dbReference type="InterPro" id="IPR003598">
    <property type="entry name" value="Ig_sub2"/>
</dbReference>
<comment type="caution">
    <text evidence="7">The sequence shown here is derived from an EMBL/GenBank/DDBJ whole genome shotgun (WGS) entry which is preliminary data.</text>
</comment>
<dbReference type="Gene3D" id="2.60.40.10">
    <property type="entry name" value="Immunoglobulins"/>
    <property type="match status" value="5"/>
</dbReference>
<feature type="domain" description="Ig-like" evidence="6">
    <location>
        <begin position="207"/>
        <end position="292"/>
    </location>
</feature>
<feature type="compositionally biased region" description="Pro residues" evidence="5">
    <location>
        <begin position="324"/>
        <end position="333"/>
    </location>
</feature>
<dbReference type="InterPro" id="IPR013783">
    <property type="entry name" value="Ig-like_fold"/>
</dbReference>
<evidence type="ECO:0000259" key="6">
    <source>
        <dbReference type="PROSITE" id="PS50835"/>
    </source>
</evidence>
<organism evidence="7 8">
    <name type="scientific">Monodon monoceros</name>
    <name type="common">Narwhal</name>
    <name type="synonym">Ceratodon monodon</name>
    <dbReference type="NCBI Taxonomy" id="40151"/>
    <lineage>
        <taxon>Eukaryota</taxon>
        <taxon>Metazoa</taxon>
        <taxon>Chordata</taxon>
        <taxon>Craniata</taxon>
        <taxon>Vertebrata</taxon>
        <taxon>Euteleostomi</taxon>
        <taxon>Mammalia</taxon>
        <taxon>Eutheria</taxon>
        <taxon>Laurasiatheria</taxon>
        <taxon>Artiodactyla</taxon>
        <taxon>Whippomorpha</taxon>
        <taxon>Cetacea</taxon>
        <taxon>Odontoceti</taxon>
        <taxon>Monodontidae</taxon>
        <taxon>Monodon</taxon>
    </lineage>
</organism>
<sequence>MKLGCVLMAGAFYFSPAILWAAQMLLVTASFSGSSRTMPSSAASFEALQCEGPVSTQEGSCHTEDDLTDPREVDFQVKGYTFSEPFHLIVSYALRELPRKAVGHTQLLLWTADWLILQSPAWPIFEGDPLVLRCQAWQDWPLTQVTFYQDGSALGPPGPNKEFSIAVAQKADSGHYHCSAIFRSPGPGSPETASPVAITVQELFRAPVLRATPSAEPQEGSPVTLSCQTKLPLQRSAAHLLFSFYKDSRTVRSRGPSSEFQIPTASEAHSGSYWCEATTEDNQVWKQSPKLEIRVQGPSSSAAPPTLNPAPQKSATPETTSKEPPGPLPPLPTPSSKDLGSSSPLHFPDPHLHHQMRVLLKQMQDMRVILGHLVMELRDLSGHLKLQATKVHRLQELEMGGRSSSVSEYSVVSTGHLLSLSSRIPCQCIPIGLQLLLADPSFPSSGQAATLEKPILSLHPPWTTIFKGERVTLRCDGYHPLLLELRPISTLWYLGHLLLPSHKKSIEVQTPGVYRCQTRGAPVSDPIHLSVSNDWLILQVPYAAVFEGEPLVMRCRGWYDKVVYKLHYYHDGQPVRYFHSSANYTVPQARASDSGRYQCSGTMRIPVESAPMFSAKVAVTVQELFQAPVLRVMGQVEARGAALGGVVLRCETLLHPQKRDTPLQFAFYKYSRAVRRFDWGAEYTVPEPEVEELESHWCEVATASRSVRKRSPWLQLPGRGSPLDVASTTVPVPQAAALAPGNKPLSFRKPPLSVSVPSVTSVPNTTSAGLLFPAGGAPTAGPPACAPLTPLEQTTGALKPDMDLLLREMQLLKGLLSRVVLELKEPQAFPEHRDTLETPASHFAVSQGTPETTAVES</sequence>
<dbReference type="EMBL" id="RWIC01000935">
    <property type="protein sequence ID" value="TKC38845.1"/>
    <property type="molecule type" value="Genomic_DNA"/>
</dbReference>
<accession>A0A4U1EQJ7</accession>
<dbReference type="GO" id="GO:0016064">
    <property type="term" value="P:immunoglobulin mediated immune response"/>
    <property type="evidence" value="ECO:0007669"/>
    <property type="project" value="TreeGrafter"/>
</dbReference>
<dbReference type="PANTHER" id="PTHR11481:SF94">
    <property type="entry name" value="FC RECEPTOR-LIKE B"/>
    <property type="match status" value="1"/>
</dbReference>
<dbReference type="SMART" id="SM00409">
    <property type="entry name" value="IG"/>
    <property type="match status" value="4"/>
</dbReference>
<dbReference type="PROSITE" id="PS50835">
    <property type="entry name" value="IG_LIKE"/>
    <property type="match status" value="3"/>
</dbReference>
<evidence type="ECO:0000313" key="7">
    <source>
        <dbReference type="EMBL" id="TKC38845.1"/>
    </source>
</evidence>
<keyword evidence="3" id="KW-1015">Disulfide bond</keyword>
<dbReference type="GO" id="GO:0004888">
    <property type="term" value="F:transmembrane signaling receptor activity"/>
    <property type="evidence" value="ECO:0007669"/>
    <property type="project" value="TreeGrafter"/>
</dbReference>
<keyword evidence="2" id="KW-0677">Repeat</keyword>
<evidence type="ECO:0000256" key="4">
    <source>
        <dbReference type="ARBA" id="ARBA00023319"/>
    </source>
</evidence>
<dbReference type="Pfam" id="PF13895">
    <property type="entry name" value="Ig_2"/>
    <property type="match status" value="4"/>
</dbReference>
<dbReference type="SMART" id="SM00408">
    <property type="entry name" value="IGc2"/>
    <property type="match status" value="3"/>
</dbReference>
<protein>
    <recommendedName>
        <fullName evidence="6">Ig-like domain-containing protein</fullName>
    </recommendedName>
</protein>
<feature type="compositionally biased region" description="Polar residues" evidence="5">
    <location>
        <begin position="844"/>
        <end position="857"/>
    </location>
</feature>
<evidence type="ECO:0000256" key="2">
    <source>
        <dbReference type="ARBA" id="ARBA00022737"/>
    </source>
</evidence>
<feature type="region of interest" description="Disordered" evidence="5">
    <location>
        <begin position="293"/>
        <end position="350"/>
    </location>
</feature>
<proteinExistence type="predicted"/>
<name>A0A4U1EQJ7_MONMO</name>
<dbReference type="InterPro" id="IPR050488">
    <property type="entry name" value="Ig_Fc_receptor"/>
</dbReference>
<reference evidence="8" key="1">
    <citation type="journal article" date="2019" name="IScience">
        <title>Narwhal Genome Reveals Long-Term Low Genetic Diversity despite Current Large Abundance Size.</title>
        <authorList>
            <person name="Westbury M.V."/>
            <person name="Petersen B."/>
            <person name="Garde E."/>
            <person name="Heide-Jorgensen M.P."/>
            <person name="Lorenzen E.D."/>
        </authorList>
    </citation>
    <scope>NUCLEOTIDE SEQUENCE [LARGE SCALE GENOMIC DNA]</scope>
</reference>
<dbReference type="PANTHER" id="PTHR11481">
    <property type="entry name" value="IMMUNOGLOBULIN FC RECEPTOR"/>
    <property type="match status" value="1"/>
</dbReference>
<dbReference type="InterPro" id="IPR036179">
    <property type="entry name" value="Ig-like_dom_sf"/>
</dbReference>
<evidence type="ECO:0000313" key="8">
    <source>
        <dbReference type="Proteomes" id="UP000308365"/>
    </source>
</evidence>
<evidence type="ECO:0000256" key="5">
    <source>
        <dbReference type="SAM" id="MobiDB-lite"/>
    </source>
</evidence>
<dbReference type="AlphaFoldDB" id="A0A4U1EQJ7"/>
<dbReference type="GO" id="GO:0009897">
    <property type="term" value="C:external side of plasma membrane"/>
    <property type="evidence" value="ECO:0007669"/>
    <property type="project" value="TreeGrafter"/>
</dbReference>
<dbReference type="FunFam" id="2.60.40.10:FF:000217">
    <property type="entry name" value="High affinity immunoglobulin gamma Fc receptor I"/>
    <property type="match status" value="2"/>
</dbReference>
<dbReference type="InterPro" id="IPR007110">
    <property type="entry name" value="Ig-like_dom"/>
</dbReference>
<dbReference type="InterPro" id="IPR003599">
    <property type="entry name" value="Ig_sub"/>
</dbReference>
<dbReference type="Proteomes" id="UP000308365">
    <property type="component" value="Unassembled WGS sequence"/>
</dbReference>
<evidence type="ECO:0000256" key="3">
    <source>
        <dbReference type="ARBA" id="ARBA00023157"/>
    </source>
</evidence>
<dbReference type="SUPFAM" id="SSF48726">
    <property type="entry name" value="Immunoglobulin"/>
    <property type="match status" value="4"/>
</dbReference>
<feature type="compositionally biased region" description="Polar residues" evidence="5">
    <location>
        <begin position="297"/>
        <end position="319"/>
    </location>
</feature>
<gene>
    <name evidence="7" type="ORF">EI555_020151</name>
</gene>
<dbReference type="CDD" id="cd05753">
    <property type="entry name" value="Ig2_FcgammaR_like"/>
    <property type="match status" value="1"/>
</dbReference>
<keyword evidence="4" id="KW-0393">Immunoglobulin domain</keyword>
<keyword evidence="1" id="KW-0732">Signal</keyword>
<evidence type="ECO:0000256" key="1">
    <source>
        <dbReference type="ARBA" id="ARBA00022729"/>
    </source>
</evidence>
<feature type="region of interest" description="Disordered" evidence="5">
    <location>
        <begin position="831"/>
        <end position="857"/>
    </location>
</feature>
<feature type="domain" description="Ig-like" evidence="6">
    <location>
        <begin position="98"/>
        <end position="194"/>
    </location>
</feature>